<dbReference type="GO" id="GO:0016779">
    <property type="term" value="F:nucleotidyltransferase activity"/>
    <property type="evidence" value="ECO:0007669"/>
    <property type="project" value="UniProtKB-KW"/>
</dbReference>
<dbReference type="AlphaFoldDB" id="A0A1S3SLP7"/>
<dbReference type="KEGG" id="sasa:106610413"/>
<name>A0A1S3SLP7_SALSA</name>
<comment type="catalytic activity">
    <reaction evidence="6 7">
        <text>L-arginyl-[protein] + NAD(+) = N(omega)-(ADP-D-ribosyl)-L-arginyl-[protein] + nicotinamide + H(+)</text>
        <dbReference type="Rhea" id="RHEA:19149"/>
        <dbReference type="Rhea" id="RHEA-COMP:10532"/>
        <dbReference type="Rhea" id="RHEA-COMP:15087"/>
        <dbReference type="ChEBI" id="CHEBI:15378"/>
        <dbReference type="ChEBI" id="CHEBI:17154"/>
        <dbReference type="ChEBI" id="CHEBI:29965"/>
        <dbReference type="ChEBI" id="CHEBI:57540"/>
        <dbReference type="ChEBI" id="CHEBI:142554"/>
        <dbReference type="EC" id="2.4.2.31"/>
    </reaction>
</comment>
<keyword evidence="8" id="KW-1185">Reference proteome</keyword>
<dbReference type="Proteomes" id="UP001652741">
    <property type="component" value="Chromosome ssa08"/>
</dbReference>
<evidence type="ECO:0000256" key="4">
    <source>
        <dbReference type="ARBA" id="ARBA00022695"/>
    </source>
</evidence>
<dbReference type="EC" id="2.4.2.31" evidence="7"/>
<evidence type="ECO:0000313" key="9">
    <source>
        <dbReference type="RefSeq" id="XP_014065255.2"/>
    </source>
</evidence>
<dbReference type="PANTHER" id="PTHR10339:SF27">
    <property type="entry name" value="NAD(P)(+)--ARGININE ADP-RIBOSYLTRANSFERASE"/>
    <property type="match status" value="1"/>
</dbReference>
<dbReference type="SUPFAM" id="SSF56399">
    <property type="entry name" value="ADP-ribosylation"/>
    <property type="match status" value="1"/>
</dbReference>
<gene>
    <name evidence="9" type="primary">LOC106610413</name>
</gene>
<dbReference type="PRINTS" id="PR00970">
    <property type="entry name" value="RIBTRNSFRASE"/>
</dbReference>
<dbReference type="PANTHER" id="PTHR10339">
    <property type="entry name" value="ADP-RIBOSYLTRANSFERASE"/>
    <property type="match status" value="1"/>
</dbReference>
<keyword evidence="4" id="KW-0548">Nucleotidyltransferase</keyword>
<organism evidence="8 9">
    <name type="scientific">Salmo salar</name>
    <name type="common">Atlantic salmon</name>
    <dbReference type="NCBI Taxonomy" id="8030"/>
    <lineage>
        <taxon>Eukaryota</taxon>
        <taxon>Metazoa</taxon>
        <taxon>Chordata</taxon>
        <taxon>Craniata</taxon>
        <taxon>Vertebrata</taxon>
        <taxon>Euteleostomi</taxon>
        <taxon>Actinopterygii</taxon>
        <taxon>Neopterygii</taxon>
        <taxon>Teleostei</taxon>
        <taxon>Protacanthopterygii</taxon>
        <taxon>Salmoniformes</taxon>
        <taxon>Salmonidae</taxon>
        <taxon>Salmoninae</taxon>
        <taxon>Salmo</taxon>
    </lineage>
</organism>
<dbReference type="GeneID" id="106610413"/>
<comment type="similarity">
    <text evidence="1 7">Belongs to the Arg-specific ADP-ribosyltransferase family.</text>
</comment>
<dbReference type="PROSITE" id="PS51996">
    <property type="entry name" value="TR_MART"/>
    <property type="match status" value="1"/>
</dbReference>
<dbReference type="GO" id="GO:0003950">
    <property type="term" value="F:NAD+ poly-ADP-ribosyltransferase activity"/>
    <property type="evidence" value="ECO:0007669"/>
    <property type="project" value="TreeGrafter"/>
</dbReference>
<evidence type="ECO:0000256" key="5">
    <source>
        <dbReference type="ARBA" id="ARBA00022857"/>
    </source>
</evidence>
<proteinExistence type="inferred from homology"/>
<dbReference type="STRING" id="8030.ENSSSAP00000006712"/>
<evidence type="ECO:0000313" key="8">
    <source>
        <dbReference type="Proteomes" id="UP001652741"/>
    </source>
</evidence>
<dbReference type="Pfam" id="PF01129">
    <property type="entry name" value="ART"/>
    <property type="match status" value="1"/>
</dbReference>
<dbReference type="InterPro" id="IPR000768">
    <property type="entry name" value="ART"/>
</dbReference>
<accession>A0A1S3SLP7</accession>
<dbReference type="RefSeq" id="XP_014065255.2">
    <property type="nucleotide sequence ID" value="XM_014209780.2"/>
</dbReference>
<sequence length="260" mass="29716">MIGSEVYTRGLKVHPRQPGLNSPIPLDMVPDSVDMYKGCIEKMGKKVKEYLRNETNAGGFFEQAWTKAEKCASKNYSVNQKLDKLSHNHIKAICAYTGGQPKIYPAFNQAVRTNRTEYTTSFQFHSLHFLLTDALRLLKENQQGCHTTYRRTNMEFGGKVNKEIRFGLFASSSFLKNLTHFGENSCFELKTCFGTDLKSYPEMGNYEKEVLIPPYEVFKATAVLKKENDENLWCDVVYKLKSINTLSNVNCNIFTKPTIN</sequence>
<protein>
    <recommendedName>
        <fullName evidence="7">NAD(P)(+)--arginine ADP-ribosyltransferase</fullName>
        <ecNumber evidence="7">2.4.2.31</ecNumber>
    </recommendedName>
    <alternativeName>
        <fullName evidence="7">Mono(ADP-ribosyl)transferase</fullName>
    </alternativeName>
</protein>
<keyword evidence="7" id="KW-0520">NAD</keyword>
<evidence type="ECO:0000256" key="6">
    <source>
        <dbReference type="ARBA" id="ARBA00047597"/>
    </source>
</evidence>
<dbReference type="Gene3D" id="3.90.176.10">
    <property type="entry name" value="Toxin ADP-ribosyltransferase, Chain A, domain 1"/>
    <property type="match status" value="1"/>
</dbReference>
<dbReference type="GO" id="GO:0106274">
    <property type="term" value="F:NAD+-protein-arginine ADP-ribosyltransferase activity"/>
    <property type="evidence" value="ECO:0007669"/>
    <property type="project" value="UniProtKB-EC"/>
</dbReference>
<evidence type="ECO:0000256" key="1">
    <source>
        <dbReference type="ARBA" id="ARBA00009558"/>
    </source>
</evidence>
<keyword evidence="3 7" id="KW-0808">Transferase</keyword>
<evidence type="ECO:0000256" key="7">
    <source>
        <dbReference type="RuleBase" id="RU361228"/>
    </source>
</evidence>
<dbReference type="InterPro" id="IPR050999">
    <property type="entry name" value="ADP-ribosyltransferase_ARG"/>
</dbReference>
<evidence type="ECO:0000256" key="2">
    <source>
        <dbReference type="ARBA" id="ARBA00022676"/>
    </source>
</evidence>
<evidence type="ECO:0000256" key="3">
    <source>
        <dbReference type="ARBA" id="ARBA00022679"/>
    </source>
</evidence>
<keyword evidence="2 7" id="KW-0328">Glycosyltransferase</keyword>
<dbReference type="PaxDb" id="8030-ENSSSAP00000006712"/>
<reference evidence="9" key="1">
    <citation type="submission" date="2025-08" db="UniProtKB">
        <authorList>
            <consortium name="RefSeq"/>
        </authorList>
    </citation>
    <scope>IDENTIFICATION</scope>
</reference>
<keyword evidence="5 7" id="KW-0521">NADP</keyword>